<dbReference type="Proteomes" id="UP001183390">
    <property type="component" value="Unassembled WGS sequence"/>
</dbReference>
<evidence type="ECO:0000256" key="1">
    <source>
        <dbReference type="SAM" id="SignalP"/>
    </source>
</evidence>
<sequence length="169" mass="17884">MPPPLAAMLVLLFAGACAPTGGEGDPPVEEVTSVGPHAEWVRQVVRTFTLERMFIEQDPDTLTADTGDGPRDVLVEAGVLVEDGEGLRVESDPADWALSDEGLSGDGPLISHVNQALADFMRVNTVTWCGPEVPGDVFVSAYPGSDGDAFETRDEYEADIADYVDCGTG</sequence>
<proteinExistence type="predicted"/>
<evidence type="ECO:0000313" key="3">
    <source>
        <dbReference type="Proteomes" id="UP001183390"/>
    </source>
</evidence>
<comment type="caution">
    <text evidence="2">The sequence shown here is derived from an EMBL/GenBank/DDBJ whole genome shotgun (WGS) entry which is preliminary data.</text>
</comment>
<name>A0ABU2MI48_9ACTN</name>
<keyword evidence="3" id="KW-1185">Reference proteome</keyword>
<feature type="signal peptide" evidence="1">
    <location>
        <begin position="1"/>
        <end position="18"/>
    </location>
</feature>
<feature type="chain" id="PRO_5046080548" evidence="1">
    <location>
        <begin position="19"/>
        <end position="169"/>
    </location>
</feature>
<dbReference type="RefSeq" id="WP_311514361.1">
    <property type="nucleotide sequence ID" value="NZ_JAVREP010000030.1"/>
</dbReference>
<gene>
    <name evidence="2" type="ORF">RM479_26205</name>
</gene>
<accession>A0ABU2MI48</accession>
<dbReference type="EMBL" id="JAVREP010000030">
    <property type="protein sequence ID" value="MDT0331916.1"/>
    <property type="molecule type" value="Genomic_DNA"/>
</dbReference>
<protein>
    <submittedName>
        <fullName evidence="2">Uncharacterized protein</fullName>
    </submittedName>
</protein>
<evidence type="ECO:0000313" key="2">
    <source>
        <dbReference type="EMBL" id="MDT0331916.1"/>
    </source>
</evidence>
<reference evidence="3" key="1">
    <citation type="submission" date="2023-07" db="EMBL/GenBank/DDBJ databases">
        <title>30 novel species of actinomycetes from the DSMZ collection.</title>
        <authorList>
            <person name="Nouioui I."/>
        </authorList>
    </citation>
    <scope>NUCLEOTIDE SEQUENCE [LARGE SCALE GENOMIC DNA]</scope>
    <source>
        <strain evidence="3">DSM 44743</strain>
    </source>
</reference>
<keyword evidence="1" id="KW-0732">Signal</keyword>
<organism evidence="2 3">
    <name type="scientific">Nocardiopsis lambiniae</name>
    <dbReference type="NCBI Taxonomy" id="3075539"/>
    <lineage>
        <taxon>Bacteria</taxon>
        <taxon>Bacillati</taxon>
        <taxon>Actinomycetota</taxon>
        <taxon>Actinomycetes</taxon>
        <taxon>Streptosporangiales</taxon>
        <taxon>Nocardiopsidaceae</taxon>
        <taxon>Nocardiopsis</taxon>
    </lineage>
</organism>